<protein>
    <recommendedName>
        <fullName evidence="7">Luciferase-like domain-containing protein</fullName>
    </recommendedName>
</protein>
<feature type="binding site" evidence="6">
    <location>
        <position position="229"/>
    </location>
    <ligand>
        <name>FMN</name>
        <dbReference type="ChEBI" id="CHEBI:58210"/>
    </ligand>
</feature>
<dbReference type="NCBIfam" id="TIGR03860">
    <property type="entry name" value="FMN_nitrolo"/>
    <property type="match status" value="1"/>
</dbReference>
<sequence length="462" mass="51590">MAKRIGFNAFNMTAAGHQSSGMWRHPQSQAHRYKDLDYWLDLAQTLERGCFDTIFLADVLGPYDVFEGSPAAALRNGMQIPANDPFQYISAMASVTSRLGFAVTASATFEHPYPLARRLSTLDHLTKGRVGWNVVTSYLASASRNFGVVPLAHDDRYELAEEFMTVMYKLWEQSWDDDAVEFDRERGVFVNPDKVHPIRHKGRFFNVDGFNMAEPSPQRTPVIFQAGASSRGRRFAAEHGEGLFVNVLNTELSRVITDDIRSKAEAAGRKREDVKIYSILTAVIADSDAEAERKYEEYTQYSSHEGAMALFGGFSGIDLAKFDKDTPLNAADTNAIQTVLDLFTKLDPSRKWTPADIANHMSIGGVEPVLVGSPETVADEIERWVDEGDLDGINLSYAVTPYDIEAFVDTVIPELQKRGRVWKDYEGETLREYLAGPGNRRLSLTHPGSRVAREPNMSQTNA</sequence>
<feature type="binding site" evidence="6">
    <location>
        <position position="157"/>
    </location>
    <ligand>
        <name>FMN</name>
        <dbReference type="ChEBI" id="CHEBI:58210"/>
    </ligand>
</feature>
<reference evidence="8 9" key="1">
    <citation type="journal article" date="2013" name="Genome Announc.">
        <title>Draft Genome Sequence of Rhodococcus opacus Strain M213 Shows a Diverse Catabolic Potential.</title>
        <authorList>
            <person name="Pathak A."/>
            <person name="Green S.J."/>
            <person name="Ogram A."/>
            <person name="Chauhan A."/>
        </authorList>
    </citation>
    <scope>NUCLEOTIDE SEQUENCE [LARGE SCALE GENOMIC DNA]</scope>
    <source>
        <strain evidence="8 9">M213</strain>
    </source>
</reference>
<evidence type="ECO:0000313" key="8">
    <source>
        <dbReference type="EMBL" id="EKT78346.1"/>
    </source>
</evidence>
<dbReference type="GO" id="GO:0016705">
    <property type="term" value="F:oxidoreductase activity, acting on paired donors, with incorporation or reduction of molecular oxygen"/>
    <property type="evidence" value="ECO:0007669"/>
    <property type="project" value="InterPro"/>
</dbReference>
<dbReference type="AlphaFoldDB" id="K8XBW8"/>
<dbReference type="InterPro" id="IPR036661">
    <property type="entry name" value="Luciferase-like_sf"/>
</dbReference>
<feature type="binding site" evidence="6">
    <location>
        <position position="153"/>
    </location>
    <ligand>
        <name>FMN</name>
        <dbReference type="ChEBI" id="CHEBI:58210"/>
    </ligand>
</feature>
<evidence type="ECO:0000256" key="5">
    <source>
        <dbReference type="ARBA" id="ARBA00033748"/>
    </source>
</evidence>
<dbReference type="Gene3D" id="3.20.20.30">
    <property type="entry name" value="Luciferase-like domain"/>
    <property type="match status" value="1"/>
</dbReference>
<dbReference type="InterPro" id="IPR016215">
    <property type="entry name" value="NTA_MOA"/>
</dbReference>
<dbReference type="PANTHER" id="PTHR30011:SF16">
    <property type="entry name" value="C2H2 FINGER DOMAIN TRANSCRIPTION FACTOR (EUROFUNG)-RELATED"/>
    <property type="match status" value="1"/>
</dbReference>
<dbReference type="RefSeq" id="WP_005262625.1">
    <property type="nucleotide sequence ID" value="NZ_AJYC02000109.1"/>
</dbReference>
<dbReference type="GO" id="GO:0004497">
    <property type="term" value="F:monooxygenase activity"/>
    <property type="evidence" value="ECO:0007669"/>
    <property type="project" value="UniProtKB-KW"/>
</dbReference>
<dbReference type="Proteomes" id="UP000005951">
    <property type="component" value="Unassembled WGS sequence"/>
</dbReference>
<dbReference type="SUPFAM" id="SSF51679">
    <property type="entry name" value="Bacterial luciferase-like"/>
    <property type="match status" value="1"/>
</dbReference>
<keyword evidence="2 6" id="KW-0288">FMN</keyword>
<dbReference type="PANTHER" id="PTHR30011">
    <property type="entry name" value="ALKANESULFONATE MONOOXYGENASE-RELATED"/>
    <property type="match status" value="1"/>
</dbReference>
<comment type="similarity">
    <text evidence="5">Belongs to the NtaA/SnaA/DszA monooxygenase family.</text>
</comment>
<dbReference type="InterPro" id="IPR051260">
    <property type="entry name" value="Diverse_substr_monoxygenases"/>
</dbReference>
<feature type="binding site" evidence="6">
    <location>
        <position position="104"/>
    </location>
    <ligand>
        <name>FMN</name>
        <dbReference type="ChEBI" id="CHEBI:58210"/>
    </ligand>
</feature>
<evidence type="ECO:0000256" key="2">
    <source>
        <dbReference type="ARBA" id="ARBA00022643"/>
    </source>
</evidence>
<dbReference type="Pfam" id="PF00296">
    <property type="entry name" value="Bac_luciferase"/>
    <property type="match status" value="1"/>
</dbReference>
<evidence type="ECO:0000256" key="3">
    <source>
        <dbReference type="ARBA" id="ARBA00023002"/>
    </source>
</evidence>
<keyword evidence="4" id="KW-0503">Monooxygenase</keyword>
<proteinExistence type="inferred from homology"/>
<feature type="binding site" evidence="6">
    <location>
        <position position="58"/>
    </location>
    <ligand>
        <name>FMN</name>
        <dbReference type="ChEBI" id="CHEBI:58210"/>
    </ligand>
</feature>
<accession>K8XBW8</accession>
<organism evidence="8 9">
    <name type="scientific">Rhodococcus opacus M213</name>
    <dbReference type="NCBI Taxonomy" id="1129896"/>
    <lineage>
        <taxon>Bacteria</taxon>
        <taxon>Bacillati</taxon>
        <taxon>Actinomycetota</taxon>
        <taxon>Actinomycetes</taxon>
        <taxon>Mycobacteriales</taxon>
        <taxon>Nocardiaceae</taxon>
        <taxon>Rhodococcus</taxon>
    </lineage>
</organism>
<dbReference type="EMBL" id="AJYC02000109">
    <property type="protein sequence ID" value="EKT78346.1"/>
    <property type="molecule type" value="Genomic_DNA"/>
</dbReference>
<comment type="caution">
    <text evidence="8">The sequence shown here is derived from an EMBL/GenBank/DDBJ whole genome shotgun (WGS) entry which is preliminary data.</text>
</comment>
<evidence type="ECO:0000256" key="1">
    <source>
        <dbReference type="ARBA" id="ARBA00022630"/>
    </source>
</evidence>
<dbReference type="InterPro" id="IPR011251">
    <property type="entry name" value="Luciferase-like_dom"/>
</dbReference>
<keyword evidence="1 6" id="KW-0285">Flavoprotein</keyword>
<evidence type="ECO:0000259" key="7">
    <source>
        <dbReference type="Pfam" id="PF00296"/>
    </source>
</evidence>
<keyword evidence="3" id="KW-0560">Oxidoreductase</keyword>
<name>K8XBW8_RHOOP</name>
<dbReference type="PIRSF" id="PIRSF000337">
    <property type="entry name" value="NTA_MOA"/>
    <property type="match status" value="1"/>
</dbReference>
<feature type="domain" description="Luciferase-like" evidence="7">
    <location>
        <begin position="28"/>
        <end position="388"/>
    </location>
</feature>
<evidence type="ECO:0000313" key="9">
    <source>
        <dbReference type="Proteomes" id="UP000005951"/>
    </source>
</evidence>
<evidence type="ECO:0000256" key="4">
    <source>
        <dbReference type="ARBA" id="ARBA00023033"/>
    </source>
</evidence>
<evidence type="ECO:0000256" key="6">
    <source>
        <dbReference type="PIRSR" id="PIRSR000337-1"/>
    </source>
</evidence>
<gene>
    <name evidence="8" type="ORF">WSS_A33030</name>
</gene>